<keyword evidence="4" id="KW-1185">Reference proteome</keyword>
<sequence>MTQKSSSSGSSNTNPHGASRTNELTKKRRERATHGMYDEECARRRGSIFHIPSFPILSAPIAGVDVFLLDWYMDGLSDGTYVRADGV</sequence>
<protein>
    <submittedName>
        <fullName evidence="2 3">Glutamic pyruvic transaminase 1</fullName>
    </submittedName>
</protein>
<evidence type="ECO:0000313" key="4">
    <source>
        <dbReference type="Proteomes" id="UP000030765"/>
    </source>
</evidence>
<dbReference type="EMBL" id="KE525405">
    <property type="protein sequence ID" value="KFB52758.1"/>
    <property type="molecule type" value="Genomic_DNA"/>
</dbReference>
<feature type="compositionally biased region" description="Low complexity" evidence="1">
    <location>
        <begin position="1"/>
        <end position="11"/>
    </location>
</feature>
<name>A0A084WRB4_ANOSI</name>
<accession>A0A084WRB4</accession>
<evidence type="ECO:0000313" key="3">
    <source>
        <dbReference type="EnsemblMetazoa" id="ASIC021078-PA"/>
    </source>
</evidence>
<feature type="region of interest" description="Disordered" evidence="1">
    <location>
        <begin position="1"/>
        <end position="37"/>
    </location>
</feature>
<dbReference type="EnsemblMetazoa" id="ASIC021078-RA">
    <property type="protein sequence ID" value="ASIC021078-PA"/>
    <property type="gene ID" value="ASIC021078"/>
</dbReference>
<dbReference type="VEuPathDB" id="VectorBase:ASIC021078"/>
<feature type="compositionally biased region" description="Polar residues" evidence="1">
    <location>
        <begin position="12"/>
        <end position="22"/>
    </location>
</feature>
<evidence type="ECO:0000256" key="1">
    <source>
        <dbReference type="SAM" id="MobiDB-lite"/>
    </source>
</evidence>
<gene>
    <name evidence="2" type="ORF">ZHAS_00021078</name>
</gene>
<proteinExistence type="predicted"/>
<evidence type="ECO:0000313" key="2">
    <source>
        <dbReference type="EMBL" id="KFB52758.1"/>
    </source>
</evidence>
<reference evidence="3" key="2">
    <citation type="submission" date="2020-05" db="UniProtKB">
        <authorList>
            <consortium name="EnsemblMetazoa"/>
        </authorList>
    </citation>
    <scope>IDENTIFICATION</scope>
</reference>
<dbReference type="EMBL" id="ATLV01026009">
    <property type="status" value="NOT_ANNOTATED_CDS"/>
    <property type="molecule type" value="Genomic_DNA"/>
</dbReference>
<reference evidence="2 4" key="1">
    <citation type="journal article" date="2014" name="BMC Genomics">
        <title>Genome sequence of Anopheles sinensis provides insight into genetics basis of mosquito competence for malaria parasites.</title>
        <authorList>
            <person name="Zhou D."/>
            <person name="Zhang D."/>
            <person name="Ding G."/>
            <person name="Shi L."/>
            <person name="Hou Q."/>
            <person name="Ye Y."/>
            <person name="Xu Y."/>
            <person name="Zhou H."/>
            <person name="Xiong C."/>
            <person name="Li S."/>
            <person name="Yu J."/>
            <person name="Hong S."/>
            <person name="Yu X."/>
            <person name="Zou P."/>
            <person name="Chen C."/>
            <person name="Chang X."/>
            <person name="Wang W."/>
            <person name="Lv Y."/>
            <person name="Sun Y."/>
            <person name="Ma L."/>
            <person name="Shen B."/>
            <person name="Zhu C."/>
        </authorList>
    </citation>
    <scope>NUCLEOTIDE SEQUENCE [LARGE SCALE GENOMIC DNA]</scope>
</reference>
<organism evidence="2">
    <name type="scientific">Anopheles sinensis</name>
    <name type="common">Mosquito</name>
    <dbReference type="NCBI Taxonomy" id="74873"/>
    <lineage>
        <taxon>Eukaryota</taxon>
        <taxon>Metazoa</taxon>
        <taxon>Ecdysozoa</taxon>
        <taxon>Arthropoda</taxon>
        <taxon>Hexapoda</taxon>
        <taxon>Insecta</taxon>
        <taxon>Pterygota</taxon>
        <taxon>Neoptera</taxon>
        <taxon>Endopterygota</taxon>
        <taxon>Diptera</taxon>
        <taxon>Nematocera</taxon>
        <taxon>Culicoidea</taxon>
        <taxon>Culicidae</taxon>
        <taxon>Anophelinae</taxon>
        <taxon>Anopheles</taxon>
    </lineage>
</organism>
<dbReference type="Proteomes" id="UP000030765">
    <property type="component" value="Unassembled WGS sequence"/>
</dbReference>
<dbReference type="AlphaFoldDB" id="A0A084WRB4"/>